<keyword evidence="2 4" id="KW-0863">Zinc-finger</keyword>
<dbReference type="PANTHER" id="PTHR45931:SF3">
    <property type="entry name" value="RING ZINC FINGER-CONTAINING PROTEIN"/>
    <property type="match status" value="1"/>
</dbReference>
<dbReference type="Pfam" id="PF13639">
    <property type="entry name" value="zf-RING_2"/>
    <property type="match status" value="1"/>
</dbReference>
<dbReference type="GO" id="GO:0006511">
    <property type="term" value="P:ubiquitin-dependent protein catabolic process"/>
    <property type="evidence" value="ECO:0007669"/>
    <property type="project" value="TreeGrafter"/>
</dbReference>
<feature type="compositionally biased region" description="Basic and acidic residues" evidence="5">
    <location>
        <begin position="284"/>
        <end position="293"/>
    </location>
</feature>
<dbReference type="OrthoDB" id="8062037at2759"/>
<feature type="region of interest" description="Disordered" evidence="5">
    <location>
        <begin position="1"/>
        <end position="36"/>
    </location>
</feature>
<evidence type="ECO:0000313" key="8">
    <source>
        <dbReference type="Proteomes" id="UP000800094"/>
    </source>
</evidence>
<dbReference type="PROSITE" id="PS50089">
    <property type="entry name" value="ZF_RING_2"/>
    <property type="match status" value="1"/>
</dbReference>
<evidence type="ECO:0000256" key="5">
    <source>
        <dbReference type="SAM" id="MobiDB-lite"/>
    </source>
</evidence>
<proteinExistence type="predicted"/>
<dbReference type="InterPro" id="IPR013083">
    <property type="entry name" value="Znf_RING/FYVE/PHD"/>
</dbReference>
<dbReference type="InterPro" id="IPR001841">
    <property type="entry name" value="Znf_RING"/>
</dbReference>
<feature type="domain" description="RING-type" evidence="6">
    <location>
        <begin position="352"/>
        <end position="407"/>
    </location>
</feature>
<dbReference type="Proteomes" id="UP000800094">
    <property type="component" value="Unassembled WGS sequence"/>
</dbReference>
<dbReference type="SUPFAM" id="SSF57850">
    <property type="entry name" value="RING/U-box"/>
    <property type="match status" value="1"/>
</dbReference>
<keyword evidence="1" id="KW-0479">Metal-binding</keyword>
<feature type="compositionally biased region" description="Polar residues" evidence="5">
    <location>
        <begin position="1"/>
        <end position="16"/>
    </location>
</feature>
<feature type="compositionally biased region" description="Pro residues" evidence="5">
    <location>
        <begin position="18"/>
        <end position="34"/>
    </location>
</feature>
<dbReference type="GO" id="GO:0008270">
    <property type="term" value="F:zinc ion binding"/>
    <property type="evidence" value="ECO:0007669"/>
    <property type="project" value="UniProtKB-KW"/>
</dbReference>
<dbReference type="RefSeq" id="XP_033692126.1">
    <property type="nucleotide sequence ID" value="XM_033822519.1"/>
</dbReference>
<evidence type="ECO:0000256" key="1">
    <source>
        <dbReference type="ARBA" id="ARBA00022723"/>
    </source>
</evidence>
<accession>A0A6A6J4H4</accession>
<evidence type="ECO:0000259" key="6">
    <source>
        <dbReference type="PROSITE" id="PS50089"/>
    </source>
</evidence>
<feature type="region of interest" description="Disordered" evidence="5">
    <location>
        <begin position="188"/>
        <end position="301"/>
    </location>
</feature>
<evidence type="ECO:0000256" key="4">
    <source>
        <dbReference type="PROSITE-ProRule" id="PRU00175"/>
    </source>
</evidence>
<evidence type="ECO:0000256" key="3">
    <source>
        <dbReference type="ARBA" id="ARBA00022833"/>
    </source>
</evidence>
<evidence type="ECO:0000313" key="7">
    <source>
        <dbReference type="EMBL" id="KAF2257122.1"/>
    </source>
</evidence>
<keyword evidence="8" id="KW-1185">Reference proteome</keyword>
<dbReference type="GO" id="GO:0061630">
    <property type="term" value="F:ubiquitin protein ligase activity"/>
    <property type="evidence" value="ECO:0007669"/>
    <property type="project" value="TreeGrafter"/>
</dbReference>
<organism evidence="7 8">
    <name type="scientific">Trematosphaeria pertusa</name>
    <dbReference type="NCBI Taxonomy" id="390896"/>
    <lineage>
        <taxon>Eukaryota</taxon>
        <taxon>Fungi</taxon>
        <taxon>Dikarya</taxon>
        <taxon>Ascomycota</taxon>
        <taxon>Pezizomycotina</taxon>
        <taxon>Dothideomycetes</taxon>
        <taxon>Pleosporomycetidae</taxon>
        <taxon>Pleosporales</taxon>
        <taxon>Massarineae</taxon>
        <taxon>Trematosphaeriaceae</taxon>
        <taxon>Trematosphaeria</taxon>
    </lineage>
</organism>
<dbReference type="EMBL" id="ML987189">
    <property type="protein sequence ID" value="KAF2257122.1"/>
    <property type="molecule type" value="Genomic_DNA"/>
</dbReference>
<keyword evidence="3" id="KW-0862">Zinc</keyword>
<feature type="compositionally biased region" description="Low complexity" evidence="5">
    <location>
        <begin position="103"/>
        <end position="114"/>
    </location>
</feature>
<dbReference type="AlphaFoldDB" id="A0A6A6J4H4"/>
<dbReference type="InterPro" id="IPR051834">
    <property type="entry name" value="RING_finger_E3_ligase"/>
</dbReference>
<dbReference type="GeneID" id="54575849"/>
<dbReference type="PANTHER" id="PTHR45931">
    <property type="entry name" value="SI:CH211-59O9.10"/>
    <property type="match status" value="1"/>
</dbReference>
<dbReference type="Gene3D" id="3.30.40.10">
    <property type="entry name" value="Zinc/RING finger domain, C3HC4 (zinc finger)"/>
    <property type="match status" value="1"/>
</dbReference>
<reference evidence="7" key="1">
    <citation type="journal article" date="2020" name="Stud. Mycol.">
        <title>101 Dothideomycetes genomes: a test case for predicting lifestyles and emergence of pathogens.</title>
        <authorList>
            <person name="Haridas S."/>
            <person name="Albert R."/>
            <person name="Binder M."/>
            <person name="Bloem J."/>
            <person name="Labutti K."/>
            <person name="Salamov A."/>
            <person name="Andreopoulos B."/>
            <person name="Baker S."/>
            <person name="Barry K."/>
            <person name="Bills G."/>
            <person name="Bluhm B."/>
            <person name="Cannon C."/>
            <person name="Castanera R."/>
            <person name="Culley D."/>
            <person name="Daum C."/>
            <person name="Ezra D."/>
            <person name="Gonzalez J."/>
            <person name="Henrissat B."/>
            <person name="Kuo A."/>
            <person name="Liang C."/>
            <person name="Lipzen A."/>
            <person name="Lutzoni F."/>
            <person name="Magnuson J."/>
            <person name="Mondo S."/>
            <person name="Nolan M."/>
            <person name="Ohm R."/>
            <person name="Pangilinan J."/>
            <person name="Park H.-J."/>
            <person name="Ramirez L."/>
            <person name="Alfaro M."/>
            <person name="Sun H."/>
            <person name="Tritt A."/>
            <person name="Yoshinaga Y."/>
            <person name="Zwiers L.-H."/>
            <person name="Turgeon B."/>
            <person name="Goodwin S."/>
            <person name="Spatafora J."/>
            <person name="Crous P."/>
            <person name="Grigoriev I."/>
        </authorList>
    </citation>
    <scope>NUCLEOTIDE SEQUENCE</scope>
    <source>
        <strain evidence="7">CBS 122368</strain>
    </source>
</reference>
<dbReference type="GO" id="GO:0005634">
    <property type="term" value="C:nucleus"/>
    <property type="evidence" value="ECO:0007669"/>
    <property type="project" value="TreeGrafter"/>
</dbReference>
<evidence type="ECO:0000256" key="2">
    <source>
        <dbReference type="ARBA" id="ARBA00022771"/>
    </source>
</evidence>
<protein>
    <recommendedName>
        <fullName evidence="6">RING-type domain-containing protein</fullName>
    </recommendedName>
</protein>
<feature type="region of interest" description="Disordered" evidence="5">
    <location>
        <begin position="66"/>
        <end position="121"/>
    </location>
</feature>
<feature type="compositionally biased region" description="Polar residues" evidence="5">
    <location>
        <begin position="231"/>
        <end position="241"/>
    </location>
</feature>
<gene>
    <name evidence="7" type="ORF">BU26DRAFT_36449</name>
</gene>
<sequence>MAESNFSSPLHSQFSIAPSPPSLRPQDPEPPVPWPNYASYGSFSPYDAPAYNFYPGLSRSPLPDPYGAPMSYPPQDRYHQFPAHGGFRAGGYNPPPAGMFQHGPNGPAAPGLAASHHHGVHMPGSPHPEVVGTRGNSDFWPMMDSSMYARSQGYSPPSYPHHVSPQLHGADQHFGRRPPSLVPGVIHAASSRASSDRVRPGEGRGPMRGAIPSTSEQARHMTSPGRRASYERQSQNNQPGGTSERRPSLFISAQARRPDRSVSPRTSNRRSFDRYSTDLSESSNSHETDETTRARMHRARRPRIIPSGELRARLYATSDHPNVPTPQQMKALKEKLRHLLPDQLPEGASTACDICQKDYSAKYISPSEQEEMAIQLPCKHVFGEHCINTWFDTCKTHKNKVTCPMCRKLLIEPQSLRHSGLFGARSEMAVLYAHMSHGDRQLLETIYNGDRELLANSASRDLEGDFAHT</sequence>
<name>A0A6A6J4H4_9PLEO</name>